<dbReference type="SUPFAM" id="SSF56935">
    <property type="entry name" value="Porins"/>
    <property type="match status" value="1"/>
</dbReference>
<organism evidence="3 4">
    <name type="scientific">Roseimicrobium gellanilyticum</name>
    <dbReference type="NCBI Taxonomy" id="748857"/>
    <lineage>
        <taxon>Bacteria</taxon>
        <taxon>Pseudomonadati</taxon>
        <taxon>Verrucomicrobiota</taxon>
        <taxon>Verrucomicrobiia</taxon>
        <taxon>Verrucomicrobiales</taxon>
        <taxon>Verrucomicrobiaceae</taxon>
        <taxon>Roseimicrobium</taxon>
    </lineage>
</organism>
<comment type="caution">
    <text evidence="3">The sequence shown here is derived from an EMBL/GenBank/DDBJ whole genome shotgun (WGS) entry which is preliminary data.</text>
</comment>
<proteinExistence type="predicted"/>
<accession>A0A366HF89</accession>
<keyword evidence="4" id="KW-1185">Reference proteome</keyword>
<feature type="region of interest" description="Disordered" evidence="1">
    <location>
        <begin position="56"/>
        <end position="131"/>
    </location>
</feature>
<gene>
    <name evidence="3" type="ORF">DES53_1077</name>
</gene>
<evidence type="ECO:0000256" key="1">
    <source>
        <dbReference type="SAM" id="MobiDB-lite"/>
    </source>
</evidence>
<reference evidence="3 4" key="1">
    <citation type="submission" date="2018-06" db="EMBL/GenBank/DDBJ databases">
        <title>Genomic Encyclopedia of Type Strains, Phase IV (KMG-IV): sequencing the most valuable type-strain genomes for metagenomic binning, comparative biology and taxonomic classification.</title>
        <authorList>
            <person name="Goeker M."/>
        </authorList>
    </citation>
    <scope>NUCLEOTIDE SEQUENCE [LARGE SCALE GENOMIC DNA]</scope>
    <source>
        <strain evidence="3 4">DSM 25532</strain>
    </source>
</reference>
<name>A0A366HF89_9BACT</name>
<dbReference type="Proteomes" id="UP000253426">
    <property type="component" value="Unassembled WGS sequence"/>
</dbReference>
<dbReference type="EMBL" id="QNRR01000007">
    <property type="protein sequence ID" value="RBP41178.1"/>
    <property type="molecule type" value="Genomic_DNA"/>
</dbReference>
<keyword evidence="2" id="KW-0732">Signal</keyword>
<dbReference type="OrthoDB" id="175275at2"/>
<dbReference type="InterPro" id="IPR018759">
    <property type="entry name" value="BBP2_2"/>
</dbReference>
<feature type="compositionally biased region" description="Basic and acidic residues" evidence="1">
    <location>
        <begin position="85"/>
        <end position="110"/>
    </location>
</feature>
<evidence type="ECO:0000256" key="2">
    <source>
        <dbReference type="SAM" id="SignalP"/>
    </source>
</evidence>
<evidence type="ECO:0000313" key="4">
    <source>
        <dbReference type="Proteomes" id="UP000253426"/>
    </source>
</evidence>
<feature type="chain" id="PRO_5017049296" evidence="2">
    <location>
        <begin position="32"/>
        <end position="634"/>
    </location>
</feature>
<dbReference type="Gene3D" id="2.40.160.10">
    <property type="entry name" value="Porin"/>
    <property type="match status" value="1"/>
</dbReference>
<dbReference type="InterPro" id="IPR023614">
    <property type="entry name" value="Porin_dom_sf"/>
</dbReference>
<sequence>MTPCAKIHLPRIVAACLSLLAAHQFTTTASAQTGVAPSQTGLFFDDLRNRAALFRQQEAADESATSSAGTYDFNRGEYTGESTPDEERPLGERTQLEESVGRSLGADDFRGGYVGGSRRRPGDYTGSSSSPYPATTTFFAPTYITDPFLAGKRNIKLGPVNIGLGLNGNLEYNDNVNQAHSDAQDDLIAGLYMNVDANYQITEQQRFSLSVTMGVDHYFNHPELSPNGKDFNLNVFPGSTLAFDVMVGDILFVIYDRVSVRPASQTEFALDDLDVFGVFQNDIGLAMSWAINSKTSLSVNYNHSDSLALEDNFSETDRTVDSVSGSLAFTPTGTYTIGIEGSVSWVNYDEEFNNDGVTSSAGVFLILPITRSTILKASGGYQHFEFDTPPAFTRSVSDQDIASTQAQIDTLNAQAASINVATSPNPVQAQEQLAAIQEQQLALQDQLAAQQIQKQQDDVTESSRSFDSNSELDDYYYNVTLFNQLNARISHQLSFGHESSLNTSSNFLTADYVTYAVGMIAWRGARFTLSTYYEDAEDSGGRLAEDVEQWGIDALLTHRLNSRLVLGLGYHYGNTDSNIELRDYNQHAFSLDVSWAFNRKMNVGVGYRYLTTDAEDERQSFDQNRFVMSMNYNF</sequence>
<feature type="signal peptide" evidence="2">
    <location>
        <begin position="1"/>
        <end position="31"/>
    </location>
</feature>
<dbReference type="Pfam" id="PF10082">
    <property type="entry name" value="BBP2_2"/>
    <property type="match status" value="1"/>
</dbReference>
<dbReference type="AlphaFoldDB" id="A0A366HF89"/>
<protein>
    <submittedName>
        <fullName evidence="3">Uncharacterized protein (PEP-CTERM system associated)</fullName>
    </submittedName>
</protein>
<evidence type="ECO:0000313" key="3">
    <source>
        <dbReference type="EMBL" id="RBP41178.1"/>
    </source>
</evidence>